<keyword evidence="3" id="KW-1185">Reference proteome</keyword>
<feature type="region of interest" description="Disordered" evidence="1">
    <location>
        <begin position="1"/>
        <end position="30"/>
    </location>
</feature>
<feature type="region of interest" description="Disordered" evidence="1">
    <location>
        <begin position="139"/>
        <end position="162"/>
    </location>
</feature>
<accession>A0A2X0M0E8</accession>
<evidence type="ECO:0000313" key="3">
    <source>
        <dbReference type="Proteomes" id="UP000249464"/>
    </source>
</evidence>
<evidence type="ECO:0000256" key="1">
    <source>
        <dbReference type="SAM" id="MobiDB-lite"/>
    </source>
</evidence>
<protein>
    <submittedName>
        <fullName evidence="2">BQ5605_C018g08588 protein</fullName>
    </submittedName>
</protein>
<reference evidence="2 3" key="1">
    <citation type="submission" date="2016-11" db="EMBL/GenBank/DDBJ databases">
        <authorList>
            <person name="Jaros S."/>
            <person name="Januszkiewicz K."/>
            <person name="Wedrychowicz H."/>
        </authorList>
    </citation>
    <scope>NUCLEOTIDE SEQUENCE [LARGE SCALE GENOMIC DNA]</scope>
</reference>
<sequence length="162" mass="18272">MYFPSARSSGLGRASNLQNKTQLEREPKSKNISLQGLAHEVELYAEPPSDHPLSHSSGYCRAVLPAVGTFGKTLGPAFAFETRFGPVKVFLHLEFLRTSKFIFVHQCKCIRSLVATYGGHHREKHPAKMEFRSNMEHSVEPFARRPATSHSTRVRRHCHSSD</sequence>
<evidence type="ECO:0000313" key="2">
    <source>
        <dbReference type="EMBL" id="SGY25165.1"/>
    </source>
</evidence>
<proteinExistence type="predicted"/>
<dbReference type="EMBL" id="FQNC01000020">
    <property type="protein sequence ID" value="SGY25165.1"/>
    <property type="molecule type" value="Genomic_DNA"/>
</dbReference>
<dbReference type="AlphaFoldDB" id="A0A2X0M0E8"/>
<organism evidence="2 3">
    <name type="scientific">Microbotryum silenes-dioicae</name>
    <dbReference type="NCBI Taxonomy" id="796604"/>
    <lineage>
        <taxon>Eukaryota</taxon>
        <taxon>Fungi</taxon>
        <taxon>Dikarya</taxon>
        <taxon>Basidiomycota</taxon>
        <taxon>Pucciniomycotina</taxon>
        <taxon>Microbotryomycetes</taxon>
        <taxon>Microbotryales</taxon>
        <taxon>Microbotryaceae</taxon>
        <taxon>Microbotryum</taxon>
    </lineage>
</organism>
<gene>
    <name evidence="2" type="primary">BQ5605_C018g08588</name>
    <name evidence="2" type="ORF">BQ5605_C018G08588</name>
</gene>
<feature type="compositionally biased region" description="Basic residues" evidence="1">
    <location>
        <begin position="152"/>
        <end position="162"/>
    </location>
</feature>
<name>A0A2X0M0E8_9BASI</name>
<dbReference type="Proteomes" id="UP000249464">
    <property type="component" value="Unassembled WGS sequence"/>
</dbReference>